<dbReference type="InterPro" id="IPR043604">
    <property type="entry name" value="DUF883_N"/>
</dbReference>
<dbReference type="OMA" id="INDDAQD"/>
<dbReference type="Proteomes" id="UP001303386">
    <property type="component" value="Unassembled WGS sequence"/>
</dbReference>
<comment type="subcellular location">
    <subcellularLocation>
        <location evidence="1">Cell inner membrane</location>
        <topology evidence="1">Single-pass membrane protein</topology>
    </subcellularLocation>
</comment>
<proteinExistence type="inferred from homology"/>
<reference evidence="11" key="1">
    <citation type="journal article" date="2023" name="J. Hosp. Infect.">
        <title>Cross-contamination of carbapenem-resistant Gram-negative bacteria between patients and hospital environment in the first year of a newly built surgical ward.</title>
        <authorList>
            <person name="Boutin S."/>
            <person name="Scherrer M."/>
            <person name="Spath I."/>
            <person name="Kocer K."/>
            <person name="Heeg K."/>
            <person name="Nurjadi D."/>
        </authorList>
    </citation>
    <scope>NUCLEOTIDE SEQUENCE</scope>
    <source>
        <strain evidence="11">KE10384</strain>
    </source>
</reference>
<keyword evidence="6" id="KW-1133">Transmembrane helix</keyword>
<comment type="caution">
    <text evidence="10">The sequence shown here is derived from an EMBL/GenBank/DDBJ whole genome shotgun (WGS) entry which is preliminary data.</text>
</comment>
<dbReference type="Pfam" id="PF19029">
    <property type="entry name" value="DUF883_C"/>
    <property type="match status" value="1"/>
</dbReference>
<name>A0A0F1UEI1_KLEAE</name>
<dbReference type="PANTHER" id="PTHR35893:SF4">
    <property type="entry name" value="INNER MEMBRANE PROTEIN"/>
    <property type="match status" value="1"/>
</dbReference>
<sequence>MANRVNRNDIDESAEDIHNEVSQLADTLEEVLKSWGSDAKDEAENARKKAQSLLKETRARLNGNTRLRQAAYDTVERARDAAGCADSYVRDKPWQSVGAAAAVGVFIGVLLNLRR</sequence>
<reference evidence="10" key="2">
    <citation type="submission" date="2023-11" db="EMBL/GenBank/DDBJ databases">
        <title>Detection of rare carbapenemases in Enterobacterales - comparison of two colorimetric and two CIM-based carbapenemase assays.</title>
        <authorList>
            <person name="Schaffarczyk L."/>
            <person name="Noster J."/>
            <person name="Stelzer Y."/>
            <person name="Sattler J."/>
            <person name="Gatermann S."/>
            <person name="Hamprecht A."/>
        </authorList>
    </citation>
    <scope>NUCLEOTIDE SEQUENCE</scope>
    <source>
        <strain evidence="10">CIM-Cont-037</strain>
    </source>
</reference>
<accession>A0A157UGL3</accession>
<evidence type="ECO:0000313" key="10">
    <source>
        <dbReference type="EMBL" id="MDX7016346.1"/>
    </source>
</evidence>
<keyword evidence="3" id="KW-1003">Cell membrane</keyword>
<keyword evidence="5" id="KW-0812">Transmembrane</keyword>
<dbReference type="InterPro" id="IPR036689">
    <property type="entry name" value="ESAT-6-like_sf"/>
</dbReference>
<evidence type="ECO:0000256" key="3">
    <source>
        <dbReference type="ARBA" id="ARBA00022475"/>
    </source>
</evidence>
<evidence type="ECO:0000256" key="4">
    <source>
        <dbReference type="ARBA" id="ARBA00022519"/>
    </source>
</evidence>
<dbReference type="EMBL" id="JARELW010000002">
    <property type="protein sequence ID" value="MEA8799147.1"/>
    <property type="molecule type" value="Genomic_DNA"/>
</dbReference>
<keyword evidence="7" id="KW-0472">Membrane</keyword>
<dbReference type="Proteomes" id="UP001279012">
    <property type="component" value="Unassembled WGS sequence"/>
</dbReference>
<dbReference type="SUPFAM" id="SSF140453">
    <property type="entry name" value="EsxAB dimer-like"/>
    <property type="match status" value="1"/>
</dbReference>
<dbReference type="AlphaFoldDB" id="A0A0F1UEI1"/>
<dbReference type="EMBL" id="JAWZZT010000016">
    <property type="protein sequence ID" value="MDX7016346.1"/>
    <property type="molecule type" value="Genomic_DNA"/>
</dbReference>
<evidence type="ECO:0000259" key="9">
    <source>
        <dbReference type="Pfam" id="PF19029"/>
    </source>
</evidence>
<evidence type="ECO:0000256" key="7">
    <source>
        <dbReference type="ARBA" id="ARBA00023136"/>
    </source>
</evidence>
<dbReference type="GO" id="GO:0005886">
    <property type="term" value="C:plasma membrane"/>
    <property type="evidence" value="ECO:0007669"/>
    <property type="project" value="UniProtKB-SubCell"/>
</dbReference>
<evidence type="ECO:0000256" key="5">
    <source>
        <dbReference type="ARBA" id="ARBA00022692"/>
    </source>
</evidence>
<dbReference type="NCBIfam" id="NF007523">
    <property type="entry name" value="PRK10132.1"/>
    <property type="match status" value="1"/>
</dbReference>
<evidence type="ECO:0000313" key="11">
    <source>
        <dbReference type="EMBL" id="MEA8799147.1"/>
    </source>
</evidence>
<evidence type="ECO:0000256" key="6">
    <source>
        <dbReference type="ARBA" id="ARBA00022989"/>
    </source>
</evidence>
<evidence type="ECO:0000256" key="2">
    <source>
        <dbReference type="ARBA" id="ARBA00010423"/>
    </source>
</evidence>
<dbReference type="InterPro" id="IPR010279">
    <property type="entry name" value="YqjD/ElaB"/>
</dbReference>
<gene>
    <name evidence="11" type="ORF">PZT46_07750</name>
    <name evidence="10" type="ORF">SJ059_17985</name>
</gene>
<feature type="domain" description="DUF883" evidence="9">
    <location>
        <begin position="85"/>
        <end position="114"/>
    </location>
</feature>
<dbReference type="RefSeq" id="WP_015370080.1">
    <property type="nucleotide sequence ID" value="NZ_AP022108.1"/>
</dbReference>
<dbReference type="GO" id="GO:0043022">
    <property type="term" value="F:ribosome binding"/>
    <property type="evidence" value="ECO:0007669"/>
    <property type="project" value="InterPro"/>
</dbReference>
<accession>A0A0F1UEI1</accession>
<evidence type="ECO:0000313" key="12">
    <source>
        <dbReference type="Proteomes" id="UP001279012"/>
    </source>
</evidence>
<dbReference type="InterPro" id="IPR043605">
    <property type="entry name" value="DUF883_C"/>
</dbReference>
<dbReference type="GeneID" id="93313407"/>
<comment type="similarity">
    <text evidence="2">Belongs to the ElaB/YgaM/YqjD family.</text>
</comment>
<organism evidence="10 12">
    <name type="scientific">Klebsiella aerogenes</name>
    <name type="common">Enterobacter aerogenes</name>
    <dbReference type="NCBI Taxonomy" id="548"/>
    <lineage>
        <taxon>Bacteria</taxon>
        <taxon>Pseudomonadati</taxon>
        <taxon>Pseudomonadota</taxon>
        <taxon>Gammaproteobacteria</taxon>
        <taxon>Enterobacterales</taxon>
        <taxon>Enterobacteriaceae</taxon>
        <taxon>Klebsiella/Raoultella group</taxon>
        <taxon>Klebsiella</taxon>
    </lineage>
</organism>
<dbReference type="PANTHER" id="PTHR35893">
    <property type="entry name" value="INNER MEMBRANE PROTEIN-RELATED"/>
    <property type="match status" value="1"/>
</dbReference>
<keyword evidence="4" id="KW-0997">Cell inner membrane</keyword>
<evidence type="ECO:0000259" key="8">
    <source>
        <dbReference type="Pfam" id="PF05957"/>
    </source>
</evidence>
<dbReference type="Pfam" id="PF05957">
    <property type="entry name" value="DUF883"/>
    <property type="match status" value="1"/>
</dbReference>
<protein>
    <submittedName>
        <fullName evidence="10">DUF883 family protein</fullName>
    </submittedName>
</protein>
<feature type="domain" description="DUF883" evidence="8">
    <location>
        <begin position="15"/>
        <end position="62"/>
    </location>
</feature>
<evidence type="ECO:0000256" key="1">
    <source>
        <dbReference type="ARBA" id="ARBA00004377"/>
    </source>
</evidence>